<evidence type="ECO:0000256" key="1">
    <source>
        <dbReference type="SAM" id="MobiDB-lite"/>
    </source>
</evidence>
<protein>
    <recommendedName>
        <fullName evidence="3">Peptidase M15A C-terminal domain-containing protein</fullName>
    </recommendedName>
</protein>
<organism evidence="4 5">
    <name type="scientific">Candidatus Kaiserbacteria bacterium GW2011_GWC2_49_12</name>
    <dbReference type="NCBI Taxonomy" id="1618675"/>
    <lineage>
        <taxon>Bacteria</taxon>
        <taxon>Candidatus Kaiseribacteriota</taxon>
    </lineage>
</organism>
<evidence type="ECO:0000313" key="4">
    <source>
        <dbReference type="EMBL" id="KKW06501.1"/>
    </source>
</evidence>
<dbReference type="SUPFAM" id="SSF55166">
    <property type="entry name" value="Hedgehog/DD-peptidase"/>
    <property type="match status" value="1"/>
</dbReference>
<dbReference type="InterPro" id="IPR013230">
    <property type="entry name" value="Peptidase_M15A_C"/>
</dbReference>
<keyword evidence="2" id="KW-0472">Membrane</keyword>
<dbReference type="InterPro" id="IPR009045">
    <property type="entry name" value="Zn_M74/Hedgehog-like"/>
</dbReference>
<keyword evidence="2" id="KW-0812">Transmembrane</keyword>
<evidence type="ECO:0000313" key="5">
    <source>
        <dbReference type="Proteomes" id="UP000034589"/>
    </source>
</evidence>
<dbReference type="Proteomes" id="UP000034589">
    <property type="component" value="Unassembled WGS sequence"/>
</dbReference>
<feature type="transmembrane region" description="Helical" evidence="2">
    <location>
        <begin position="7"/>
        <end position="29"/>
    </location>
</feature>
<comment type="caution">
    <text evidence="4">The sequence shown here is derived from an EMBL/GenBank/DDBJ whole genome shotgun (WGS) entry which is preliminary data.</text>
</comment>
<name>A0A0G1VJ72_9BACT</name>
<feature type="domain" description="Peptidase M15A C-terminal" evidence="3">
    <location>
        <begin position="112"/>
        <end position="194"/>
    </location>
</feature>
<sequence>MQRTSRDVAVAVFVIFCSLLTIGVLFISIKTDAALGIPCSNPHIATSEDIAAGYPAGSYVCPQDYQLSNVTPESGAAKEYLKSLPRQSVGGSICAPPGSDENIDRLNSTFATCAARFLKEYTSRYGGIVITSAYRDGTPGSSPKGDGKSANQCAGGAPGSNHQRGLAMDVYPSNGDFEQIWNFASQNPQFGICFPYKGGDRPHMALAGTGTGEAAKCAVQGVSQSCSGTKFDPNSIQQVASTPTTSWSDKLREWLNPQLTQPTVQNCVLPDGLVVPCNSIANQGNITYPNNANLGTSPQQPFSASQQPAQYQQQQTPPSTQQSPTSQMLFSIPEQNVASSTKSIALTLRELLDLYAATSTSIATTTSVVAVVIGGREVATLQSSTSTSSILFQAENIYVLSPPVGQVTFTSPDLQGNSLSSLTPSQYQHGTYQRVLADLKSVVLRLLEYLGSFGRPTYEGDGVQ</sequence>
<dbReference type="AlphaFoldDB" id="A0A0G1VJ72"/>
<dbReference type="Pfam" id="PF08291">
    <property type="entry name" value="Peptidase_M15_3"/>
    <property type="match status" value="1"/>
</dbReference>
<dbReference type="EMBL" id="LCPV01000034">
    <property type="protein sequence ID" value="KKW06501.1"/>
    <property type="molecule type" value="Genomic_DNA"/>
</dbReference>
<keyword evidence="2" id="KW-1133">Transmembrane helix</keyword>
<proteinExistence type="predicted"/>
<evidence type="ECO:0000259" key="3">
    <source>
        <dbReference type="Pfam" id="PF08291"/>
    </source>
</evidence>
<feature type="compositionally biased region" description="Low complexity" evidence="1">
    <location>
        <begin position="296"/>
        <end position="326"/>
    </location>
</feature>
<accession>A0A0G1VJ72</accession>
<dbReference type="Gene3D" id="3.30.1380.10">
    <property type="match status" value="1"/>
</dbReference>
<feature type="region of interest" description="Disordered" evidence="1">
    <location>
        <begin position="136"/>
        <end position="161"/>
    </location>
</feature>
<evidence type="ECO:0000256" key="2">
    <source>
        <dbReference type="SAM" id="Phobius"/>
    </source>
</evidence>
<reference evidence="4 5" key="1">
    <citation type="journal article" date="2015" name="Nature">
        <title>rRNA introns, odd ribosomes, and small enigmatic genomes across a large radiation of phyla.</title>
        <authorList>
            <person name="Brown C.T."/>
            <person name="Hug L.A."/>
            <person name="Thomas B.C."/>
            <person name="Sharon I."/>
            <person name="Castelle C.J."/>
            <person name="Singh A."/>
            <person name="Wilkins M.J."/>
            <person name="Williams K.H."/>
            <person name="Banfield J.F."/>
        </authorList>
    </citation>
    <scope>NUCLEOTIDE SEQUENCE [LARGE SCALE GENOMIC DNA]</scope>
</reference>
<gene>
    <name evidence="4" type="ORF">UY39_C0034G0006</name>
</gene>
<feature type="region of interest" description="Disordered" evidence="1">
    <location>
        <begin position="289"/>
        <end position="326"/>
    </location>
</feature>